<evidence type="ECO:0000259" key="1">
    <source>
        <dbReference type="Pfam" id="PF05050"/>
    </source>
</evidence>
<protein>
    <recommendedName>
        <fullName evidence="1">Methyltransferase FkbM domain-containing protein</fullName>
    </recommendedName>
</protein>
<dbReference type="AlphaFoldDB" id="A0AA36N5F1"/>
<dbReference type="InterPro" id="IPR029063">
    <property type="entry name" value="SAM-dependent_MTases_sf"/>
</dbReference>
<dbReference type="InterPro" id="IPR006342">
    <property type="entry name" value="FkbM_mtfrase"/>
</dbReference>
<sequence length="285" mass="30709">MRSASLPDNALSHNCKLCFAQLKPAENVAQKAGIMSRWSIFALLALACNASKFLSVERQQSNTTESPCQCQADTSSIPRPTRTKNKCVFIDLGAADGNSYNAFLQGQYGNIADCPNQEYEAILVEANPHFKAALDGVAAQSVPGKELHVMLNGAWMCDADTTFHVMGTTAGSSSLAPQASSPEDVHVHLINVIQLIKKWTIPGDKVLLKVDIEGAEFDIIPCLAQSDVLSSDITAFVEEHYFLGGVQRSMTGITDAEYNAAKETLKSKGVKMPHYSSATLIQKAA</sequence>
<organism evidence="2 3">
    <name type="scientific">Effrenium voratum</name>
    <dbReference type="NCBI Taxonomy" id="2562239"/>
    <lineage>
        <taxon>Eukaryota</taxon>
        <taxon>Sar</taxon>
        <taxon>Alveolata</taxon>
        <taxon>Dinophyceae</taxon>
        <taxon>Suessiales</taxon>
        <taxon>Symbiodiniaceae</taxon>
        <taxon>Effrenium</taxon>
    </lineage>
</organism>
<reference evidence="2" key="1">
    <citation type="submission" date="2023-08" db="EMBL/GenBank/DDBJ databases">
        <authorList>
            <person name="Chen Y."/>
            <person name="Shah S."/>
            <person name="Dougan E. K."/>
            <person name="Thang M."/>
            <person name="Chan C."/>
        </authorList>
    </citation>
    <scope>NUCLEOTIDE SEQUENCE</scope>
</reference>
<feature type="domain" description="Methyltransferase FkbM" evidence="1">
    <location>
        <begin position="92"/>
        <end position="247"/>
    </location>
</feature>
<dbReference type="Pfam" id="PF05050">
    <property type="entry name" value="Methyltransf_21"/>
    <property type="match status" value="1"/>
</dbReference>
<evidence type="ECO:0000313" key="3">
    <source>
        <dbReference type="Proteomes" id="UP001178507"/>
    </source>
</evidence>
<gene>
    <name evidence="2" type="ORF">EVOR1521_LOCUS18042</name>
</gene>
<name>A0AA36N5F1_9DINO</name>
<comment type="caution">
    <text evidence="2">The sequence shown here is derived from an EMBL/GenBank/DDBJ whole genome shotgun (WGS) entry which is preliminary data.</text>
</comment>
<proteinExistence type="predicted"/>
<dbReference type="EMBL" id="CAUJNA010002480">
    <property type="protein sequence ID" value="CAJ1393107.1"/>
    <property type="molecule type" value="Genomic_DNA"/>
</dbReference>
<accession>A0AA36N5F1</accession>
<dbReference type="Proteomes" id="UP001178507">
    <property type="component" value="Unassembled WGS sequence"/>
</dbReference>
<dbReference type="SUPFAM" id="SSF53335">
    <property type="entry name" value="S-adenosyl-L-methionine-dependent methyltransferases"/>
    <property type="match status" value="1"/>
</dbReference>
<evidence type="ECO:0000313" key="2">
    <source>
        <dbReference type="EMBL" id="CAJ1393107.1"/>
    </source>
</evidence>
<keyword evidence="3" id="KW-1185">Reference proteome</keyword>
<dbReference type="Gene3D" id="3.40.50.150">
    <property type="entry name" value="Vaccinia Virus protein VP39"/>
    <property type="match status" value="1"/>
</dbReference>